<dbReference type="Proteomes" id="UP001341840">
    <property type="component" value="Unassembled WGS sequence"/>
</dbReference>
<keyword evidence="2" id="KW-1185">Reference proteome</keyword>
<protein>
    <submittedName>
        <fullName evidence="1">Uncharacterized protein</fullName>
    </submittedName>
</protein>
<accession>A0ABU6V1F0</accession>
<organism evidence="1 2">
    <name type="scientific">Stylosanthes scabra</name>
    <dbReference type="NCBI Taxonomy" id="79078"/>
    <lineage>
        <taxon>Eukaryota</taxon>
        <taxon>Viridiplantae</taxon>
        <taxon>Streptophyta</taxon>
        <taxon>Embryophyta</taxon>
        <taxon>Tracheophyta</taxon>
        <taxon>Spermatophyta</taxon>
        <taxon>Magnoliopsida</taxon>
        <taxon>eudicotyledons</taxon>
        <taxon>Gunneridae</taxon>
        <taxon>Pentapetalae</taxon>
        <taxon>rosids</taxon>
        <taxon>fabids</taxon>
        <taxon>Fabales</taxon>
        <taxon>Fabaceae</taxon>
        <taxon>Papilionoideae</taxon>
        <taxon>50 kb inversion clade</taxon>
        <taxon>dalbergioids sensu lato</taxon>
        <taxon>Dalbergieae</taxon>
        <taxon>Pterocarpus clade</taxon>
        <taxon>Stylosanthes</taxon>
    </lineage>
</organism>
<evidence type="ECO:0000313" key="1">
    <source>
        <dbReference type="EMBL" id="MED6166949.1"/>
    </source>
</evidence>
<sequence length="60" mass="6582">RYNGSPFNGFERTGGSDNMALNLRKASSHSGVHSKLIPFRINLKKGKAFLADAPRNHDNA</sequence>
<evidence type="ECO:0000313" key="2">
    <source>
        <dbReference type="Proteomes" id="UP001341840"/>
    </source>
</evidence>
<proteinExistence type="predicted"/>
<feature type="non-terminal residue" evidence="1">
    <location>
        <position position="60"/>
    </location>
</feature>
<feature type="non-terminal residue" evidence="1">
    <location>
        <position position="1"/>
    </location>
</feature>
<dbReference type="EMBL" id="JASCZI010131280">
    <property type="protein sequence ID" value="MED6166949.1"/>
    <property type="molecule type" value="Genomic_DNA"/>
</dbReference>
<gene>
    <name evidence="1" type="ORF">PIB30_114425</name>
</gene>
<comment type="caution">
    <text evidence="1">The sequence shown here is derived from an EMBL/GenBank/DDBJ whole genome shotgun (WGS) entry which is preliminary data.</text>
</comment>
<reference evidence="1 2" key="1">
    <citation type="journal article" date="2023" name="Plants (Basel)">
        <title>Bridging the Gap: Combining Genomics and Transcriptomics Approaches to Understand Stylosanthes scabra, an Orphan Legume from the Brazilian Caatinga.</title>
        <authorList>
            <person name="Ferreira-Neto J.R.C."/>
            <person name="da Silva M.D."/>
            <person name="Binneck E."/>
            <person name="de Melo N.F."/>
            <person name="da Silva R.H."/>
            <person name="de Melo A.L.T.M."/>
            <person name="Pandolfi V."/>
            <person name="Bustamante F.O."/>
            <person name="Brasileiro-Vidal A.C."/>
            <person name="Benko-Iseppon A.M."/>
        </authorList>
    </citation>
    <scope>NUCLEOTIDE SEQUENCE [LARGE SCALE GENOMIC DNA]</scope>
    <source>
        <tissue evidence="1">Leaves</tissue>
    </source>
</reference>
<name>A0ABU6V1F0_9FABA</name>